<dbReference type="PROSITE" id="PS51257">
    <property type="entry name" value="PROKAR_LIPOPROTEIN"/>
    <property type="match status" value="1"/>
</dbReference>
<evidence type="ECO:0000313" key="1">
    <source>
        <dbReference type="EMBL" id="GFH54588.1"/>
    </source>
</evidence>
<comment type="caution">
    <text evidence="1">The sequence shown here is derived from an EMBL/GenBank/DDBJ whole genome shotgun (WGS) entry which is preliminary data.</text>
</comment>
<dbReference type="EMBL" id="BLLK01000047">
    <property type="protein sequence ID" value="GFH54588.1"/>
    <property type="molecule type" value="Genomic_DNA"/>
</dbReference>
<proteinExistence type="predicted"/>
<name>A0AAD3H958_9STRA</name>
<gene>
    <name evidence="1" type="ORF">CTEN210_11064</name>
</gene>
<dbReference type="AlphaFoldDB" id="A0AAD3H958"/>
<protein>
    <submittedName>
        <fullName evidence="1">Uncharacterized protein</fullName>
    </submittedName>
</protein>
<accession>A0AAD3H958</accession>
<sequence length="157" mass="17873">MRPPTNTFREVLKVTASGTCTVLLSTAFSCVLAAGVETAAHRIQYKFFPHWYDGKVKYAMGLPHLQYQKLDSELQQDEIRMSAFTTSIKVNGQEEYSSFEKFSTNDSRVPLLKEEERLSEDHSQSIFANYKEKMQEKVMLLSPERASKILCTTAMCG</sequence>
<evidence type="ECO:0000313" key="2">
    <source>
        <dbReference type="Proteomes" id="UP001054902"/>
    </source>
</evidence>
<reference evidence="1 2" key="1">
    <citation type="journal article" date="2021" name="Sci. Rep.">
        <title>The genome of the diatom Chaetoceros tenuissimus carries an ancient integrated fragment of an extant virus.</title>
        <authorList>
            <person name="Hongo Y."/>
            <person name="Kimura K."/>
            <person name="Takaki Y."/>
            <person name="Yoshida Y."/>
            <person name="Baba S."/>
            <person name="Kobayashi G."/>
            <person name="Nagasaki K."/>
            <person name="Hano T."/>
            <person name="Tomaru Y."/>
        </authorList>
    </citation>
    <scope>NUCLEOTIDE SEQUENCE [LARGE SCALE GENOMIC DNA]</scope>
    <source>
        <strain evidence="1 2">NIES-3715</strain>
    </source>
</reference>
<organism evidence="1 2">
    <name type="scientific">Chaetoceros tenuissimus</name>
    <dbReference type="NCBI Taxonomy" id="426638"/>
    <lineage>
        <taxon>Eukaryota</taxon>
        <taxon>Sar</taxon>
        <taxon>Stramenopiles</taxon>
        <taxon>Ochrophyta</taxon>
        <taxon>Bacillariophyta</taxon>
        <taxon>Coscinodiscophyceae</taxon>
        <taxon>Chaetocerotophycidae</taxon>
        <taxon>Chaetocerotales</taxon>
        <taxon>Chaetocerotaceae</taxon>
        <taxon>Chaetoceros</taxon>
    </lineage>
</organism>
<keyword evidence="2" id="KW-1185">Reference proteome</keyword>
<dbReference type="Proteomes" id="UP001054902">
    <property type="component" value="Unassembled WGS sequence"/>
</dbReference>